<feature type="binding site" evidence="8">
    <location>
        <begin position="72"/>
        <end position="75"/>
    </location>
    <ligand>
        <name>NADP(+)</name>
        <dbReference type="ChEBI" id="CHEBI:58349"/>
    </ligand>
</feature>
<comment type="catalytic activity">
    <reaction evidence="6 9">
        <text>L-proline + NADP(+) = (S)-1-pyrroline-5-carboxylate + NADPH + 2 H(+)</text>
        <dbReference type="Rhea" id="RHEA:14109"/>
        <dbReference type="ChEBI" id="CHEBI:15378"/>
        <dbReference type="ChEBI" id="CHEBI:17388"/>
        <dbReference type="ChEBI" id="CHEBI:57783"/>
        <dbReference type="ChEBI" id="CHEBI:58349"/>
        <dbReference type="ChEBI" id="CHEBI:60039"/>
        <dbReference type="EC" id="1.5.1.2"/>
    </reaction>
</comment>
<keyword evidence="6 9" id="KW-0028">Amino-acid biosynthesis</keyword>
<comment type="caution">
    <text evidence="12">The sequence shown here is derived from an EMBL/GenBank/DDBJ whole genome shotgun (WGS) entry which is preliminary data.</text>
</comment>
<dbReference type="Gene3D" id="3.40.50.720">
    <property type="entry name" value="NAD(P)-binding Rossmann-like Domain"/>
    <property type="match status" value="1"/>
</dbReference>
<dbReference type="SUPFAM" id="SSF48179">
    <property type="entry name" value="6-phosphogluconate dehydrogenase C-terminal domain-like"/>
    <property type="match status" value="1"/>
</dbReference>
<name>A0A2W0H8Q4_9BACI</name>
<dbReference type="Pfam" id="PF14748">
    <property type="entry name" value="P5CR_dimer"/>
    <property type="match status" value="1"/>
</dbReference>
<evidence type="ECO:0000313" key="12">
    <source>
        <dbReference type="EMBL" id="PYZ97126.1"/>
    </source>
</evidence>
<comment type="catalytic activity">
    <reaction evidence="6">
        <text>L-proline + NAD(+) = (S)-1-pyrroline-5-carboxylate + NADH + 2 H(+)</text>
        <dbReference type="Rhea" id="RHEA:14105"/>
        <dbReference type="ChEBI" id="CHEBI:15378"/>
        <dbReference type="ChEBI" id="CHEBI:17388"/>
        <dbReference type="ChEBI" id="CHEBI:57540"/>
        <dbReference type="ChEBI" id="CHEBI:57945"/>
        <dbReference type="ChEBI" id="CHEBI:60039"/>
        <dbReference type="EC" id="1.5.1.2"/>
    </reaction>
</comment>
<evidence type="ECO:0000256" key="3">
    <source>
        <dbReference type="ARBA" id="ARBA00022857"/>
    </source>
</evidence>
<keyword evidence="4 6" id="KW-0560">Oxidoreductase</keyword>
<dbReference type="GO" id="GO:0004735">
    <property type="term" value="F:pyrroline-5-carboxylate reductase activity"/>
    <property type="evidence" value="ECO:0007669"/>
    <property type="project" value="UniProtKB-UniRule"/>
</dbReference>
<dbReference type="EC" id="1.5.1.2" evidence="6 7"/>
<evidence type="ECO:0000256" key="4">
    <source>
        <dbReference type="ARBA" id="ARBA00023002"/>
    </source>
</evidence>
<comment type="subcellular location">
    <subcellularLocation>
        <location evidence="6">Cytoplasm</location>
    </subcellularLocation>
</comment>
<dbReference type="PROSITE" id="PS00521">
    <property type="entry name" value="P5CR"/>
    <property type="match status" value="1"/>
</dbReference>
<protein>
    <recommendedName>
        <fullName evidence="6 7">Pyrroline-5-carboxylate reductase</fullName>
        <shortName evidence="6">P5C reductase</shortName>
        <shortName evidence="6">P5CR</shortName>
        <ecNumber evidence="6 7">1.5.1.2</ecNumber>
    </recommendedName>
    <alternativeName>
        <fullName evidence="6">PCA reductase</fullName>
    </alternativeName>
</protein>
<comment type="pathway">
    <text evidence="6 9">Amino-acid biosynthesis; L-proline biosynthesis; L-proline from L-glutamate 5-semialdehyde: step 1/1.</text>
</comment>
<dbReference type="PANTHER" id="PTHR11645">
    <property type="entry name" value="PYRROLINE-5-CARBOXYLATE REDUCTASE"/>
    <property type="match status" value="1"/>
</dbReference>
<keyword evidence="2 6" id="KW-0641">Proline biosynthesis</keyword>
<reference evidence="12 13" key="1">
    <citation type="submission" date="2017-10" db="EMBL/GenBank/DDBJ databases">
        <title>Bacillus sp. nov., a halophilic bacterium isolated from a Yangshapao Lake.</title>
        <authorList>
            <person name="Wang H."/>
        </authorList>
    </citation>
    <scope>NUCLEOTIDE SEQUENCE [LARGE SCALE GENOMIC DNA]</scope>
    <source>
        <strain evidence="12 13">YSP-3</strain>
    </source>
</reference>
<keyword evidence="3 6" id="KW-0521">NADP</keyword>
<evidence type="ECO:0000256" key="1">
    <source>
        <dbReference type="ARBA" id="ARBA00005525"/>
    </source>
</evidence>
<dbReference type="Pfam" id="PF03807">
    <property type="entry name" value="F420_oxidored"/>
    <property type="match status" value="1"/>
</dbReference>
<dbReference type="GO" id="GO:0005737">
    <property type="term" value="C:cytoplasm"/>
    <property type="evidence" value="ECO:0007669"/>
    <property type="project" value="UniProtKB-SubCell"/>
</dbReference>
<evidence type="ECO:0000256" key="2">
    <source>
        <dbReference type="ARBA" id="ARBA00022650"/>
    </source>
</evidence>
<evidence type="ECO:0000256" key="7">
    <source>
        <dbReference type="NCBIfam" id="TIGR00112"/>
    </source>
</evidence>
<dbReference type="NCBIfam" id="TIGR00112">
    <property type="entry name" value="proC"/>
    <property type="match status" value="1"/>
</dbReference>
<dbReference type="Proteomes" id="UP000248066">
    <property type="component" value="Unassembled WGS sequence"/>
</dbReference>
<evidence type="ECO:0000256" key="8">
    <source>
        <dbReference type="PIRSR" id="PIRSR000193-1"/>
    </source>
</evidence>
<dbReference type="InterPro" id="IPR008927">
    <property type="entry name" value="6-PGluconate_DH-like_C_sf"/>
</dbReference>
<dbReference type="UniPathway" id="UPA00098">
    <property type="reaction ID" value="UER00361"/>
</dbReference>
<accession>A0A2W0H8Q4</accession>
<dbReference type="Gene3D" id="1.10.3730.10">
    <property type="entry name" value="ProC C-terminal domain-like"/>
    <property type="match status" value="1"/>
</dbReference>
<gene>
    <name evidence="6" type="primary">proC</name>
    <name evidence="12" type="ORF">CR205_00545</name>
</gene>
<dbReference type="EMBL" id="PDOF01000001">
    <property type="protein sequence ID" value="PYZ97126.1"/>
    <property type="molecule type" value="Genomic_DNA"/>
</dbReference>
<dbReference type="GO" id="GO:0055129">
    <property type="term" value="P:L-proline biosynthetic process"/>
    <property type="evidence" value="ECO:0007669"/>
    <property type="project" value="UniProtKB-UniRule"/>
</dbReference>
<sequence>MKQTSVLMVGAGRMAEAVLAGLVKDRHPALEKITVTNRRDRERLKEVEKKYGVSVSDNGIGEAENHNVIILAAPPGAHGGLLKELSGKIDGQLVITVAAGIDTDYMEQRLPEGTPVCWIMPNTAAQIGKSMSTYTCGRFVDESHREVIRLILGSIGHAEELSVQQVHDLTAVTGSAPAFVYAFVEAMEEAAVENGVTTEQARELVVKMLSGSAAMLEAGYAPDELRQQVASPGGSTAAGLEVLKEQRFNDTIKAAVKATNDHARSQG</sequence>
<comment type="function">
    <text evidence="5 6">Catalyzes the reduction of 1-pyrroline-5-carboxylate (PCA) to L-proline.</text>
</comment>
<evidence type="ECO:0000259" key="11">
    <source>
        <dbReference type="Pfam" id="PF14748"/>
    </source>
</evidence>
<dbReference type="FunFam" id="1.10.3730.10:FF:000001">
    <property type="entry name" value="Pyrroline-5-carboxylate reductase"/>
    <property type="match status" value="1"/>
</dbReference>
<evidence type="ECO:0000256" key="5">
    <source>
        <dbReference type="ARBA" id="ARBA00058118"/>
    </source>
</evidence>
<feature type="domain" description="Pyrroline-5-carboxylate reductase dimerisation" evidence="11">
    <location>
        <begin position="165"/>
        <end position="264"/>
    </location>
</feature>
<evidence type="ECO:0000256" key="6">
    <source>
        <dbReference type="HAMAP-Rule" id="MF_01925"/>
    </source>
</evidence>
<proteinExistence type="inferred from homology"/>
<organism evidence="12 13">
    <name type="scientific">Alteribacter lacisalsi</name>
    <dbReference type="NCBI Taxonomy" id="2045244"/>
    <lineage>
        <taxon>Bacteria</taxon>
        <taxon>Bacillati</taxon>
        <taxon>Bacillota</taxon>
        <taxon>Bacilli</taxon>
        <taxon>Bacillales</taxon>
        <taxon>Bacillaceae</taxon>
        <taxon>Alteribacter</taxon>
    </lineage>
</organism>
<dbReference type="OrthoDB" id="9805754at2"/>
<feature type="domain" description="Pyrroline-5-carboxylate reductase catalytic N-terminal" evidence="10">
    <location>
        <begin position="8"/>
        <end position="100"/>
    </location>
</feature>
<dbReference type="InterPro" id="IPR036291">
    <property type="entry name" value="NAD(P)-bd_dom_sf"/>
</dbReference>
<dbReference type="InterPro" id="IPR029036">
    <property type="entry name" value="P5CR_dimer"/>
</dbReference>
<keyword evidence="6" id="KW-0963">Cytoplasm</keyword>
<dbReference type="RefSeq" id="WP_110515889.1">
    <property type="nucleotide sequence ID" value="NZ_PDOF01000001.1"/>
</dbReference>
<dbReference type="AlphaFoldDB" id="A0A2W0H8Q4"/>
<dbReference type="PANTHER" id="PTHR11645:SF49">
    <property type="entry name" value="PYRROLINE-5-CARBOXYLATE REDUCTASE 1"/>
    <property type="match status" value="1"/>
</dbReference>
<keyword evidence="13" id="KW-1185">Reference proteome</keyword>
<dbReference type="InterPro" id="IPR000304">
    <property type="entry name" value="Pyrroline-COOH_reductase"/>
</dbReference>
<evidence type="ECO:0000259" key="10">
    <source>
        <dbReference type="Pfam" id="PF03807"/>
    </source>
</evidence>
<dbReference type="PIRSF" id="PIRSF000193">
    <property type="entry name" value="Pyrrol-5-carb_rd"/>
    <property type="match status" value="1"/>
</dbReference>
<dbReference type="InterPro" id="IPR053790">
    <property type="entry name" value="P5CR-like_CS"/>
</dbReference>
<dbReference type="SUPFAM" id="SSF51735">
    <property type="entry name" value="NAD(P)-binding Rossmann-fold domains"/>
    <property type="match status" value="1"/>
</dbReference>
<comment type="similarity">
    <text evidence="1 6 9">Belongs to the pyrroline-5-carboxylate reductase family.</text>
</comment>
<dbReference type="InterPro" id="IPR028939">
    <property type="entry name" value="P5C_Rdtase_cat_N"/>
</dbReference>
<evidence type="ECO:0000256" key="9">
    <source>
        <dbReference type="RuleBase" id="RU003903"/>
    </source>
</evidence>
<dbReference type="HAMAP" id="MF_01925">
    <property type="entry name" value="P5C_reductase"/>
    <property type="match status" value="1"/>
</dbReference>
<evidence type="ECO:0000313" key="13">
    <source>
        <dbReference type="Proteomes" id="UP000248066"/>
    </source>
</evidence>